<proteinExistence type="inferred from homology"/>
<dbReference type="InterPro" id="IPR012340">
    <property type="entry name" value="NA-bd_OB-fold"/>
</dbReference>
<keyword evidence="4" id="KW-0251">Elongation factor</keyword>
<dbReference type="InterPro" id="IPR020599">
    <property type="entry name" value="Transl_elong_fac_P/YeiP"/>
</dbReference>
<dbReference type="Pfam" id="PF09285">
    <property type="entry name" value="Elong-fact-P_C"/>
    <property type="match status" value="1"/>
</dbReference>
<dbReference type="PANTHER" id="PTHR30053:SF12">
    <property type="entry name" value="ELONGATION FACTOR P (EF-P) FAMILY PROTEIN"/>
    <property type="match status" value="1"/>
</dbReference>
<dbReference type="PIRSF" id="PIRSF005901">
    <property type="entry name" value="EF-P"/>
    <property type="match status" value="1"/>
</dbReference>
<name>K2G042_9BACT</name>
<evidence type="ECO:0000313" key="4">
    <source>
        <dbReference type="EMBL" id="EKE27517.1"/>
    </source>
</evidence>
<reference evidence="4" key="1">
    <citation type="journal article" date="2012" name="Science">
        <title>Fermentation, hydrogen, and sulfur metabolism in multiple uncultivated bacterial phyla.</title>
        <authorList>
            <person name="Wrighton K.C."/>
            <person name="Thomas B.C."/>
            <person name="Sharon I."/>
            <person name="Miller C.S."/>
            <person name="Castelle C.J."/>
            <person name="VerBerkmoes N.C."/>
            <person name="Wilkins M.J."/>
            <person name="Hettich R.L."/>
            <person name="Lipton M.S."/>
            <person name="Williams K.H."/>
            <person name="Long P.E."/>
            <person name="Banfield J.F."/>
        </authorList>
    </citation>
    <scope>NUCLEOTIDE SEQUENCE [LARGE SCALE GENOMIC DNA]</scope>
</reference>
<evidence type="ECO:0000256" key="1">
    <source>
        <dbReference type="ARBA" id="ARBA00009479"/>
    </source>
</evidence>
<dbReference type="FunFam" id="2.40.50.140:FF:000004">
    <property type="entry name" value="Elongation factor P"/>
    <property type="match status" value="1"/>
</dbReference>
<sequence length="185" mass="21823">MAWMDDVKVGKKLLIEGIPYEVMKSEHLKVAMGKWMEKTILKNMLTGNTMQKTFREVDKVEIADITYSNAEFLYKDSEGYNFMNTDNYEQSSLDAEVIWDNKFFLVEWDRVILNEFNGKPINIQVEPAVVLEVVDTPPGEKWDTATWWKKPATLLTWLVVQVPLFLKIWDKVKVDTRTYDYLWRV</sequence>
<accession>K2G042</accession>
<dbReference type="InterPro" id="IPR001059">
    <property type="entry name" value="Transl_elong_P/YeiP_cen"/>
</dbReference>
<dbReference type="Gene3D" id="2.30.30.30">
    <property type="match status" value="1"/>
</dbReference>
<dbReference type="GO" id="GO:0003746">
    <property type="term" value="F:translation elongation factor activity"/>
    <property type="evidence" value="ECO:0007669"/>
    <property type="project" value="UniProtKB-KW"/>
</dbReference>
<dbReference type="SMART" id="SM01185">
    <property type="entry name" value="EFP"/>
    <property type="match status" value="1"/>
</dbReference>
<dbReference type="GO" id="GO:0043043">
    <property type="term" value="P:peptide biosynthetic process"/>
    <property type="evidence" value="ECO:0007669"/>
    <property type="project" value="InterPro"/>
</dbReference>
<dbReference type="Pfam" id="PF01132">
    <property type="entry name" value="EFP"/>
    <property type="match status" value="1"/>
</dbReference>
<dbReference type="NCBIfam" id="NF001810">
    <property type="entry name" value="PRK00529.1"/>
    <property type="match status" value="1"/>
</dbReference>
<protein>
    <submittedName>
        <fullName evidence="4">Elongation factor P (EF-P)</fullName>
    </submittedName>
</protein>
<organism evidence="4">
    <name type="scientific">uncultured bacterium</name>
    <name type="common">gcode 4</name>
    <dbReference type="NCBI Taxonomy" id="1234023"/>
    <lineage>
        <taxon>Bacteria</taxon>
        <taxon>environmental samples</taxon>
    </lineage>
</organism>
<feature type="domain" description="Translation elongation factor P/YeiP central" evidence="3">
    <location>
        <begin position="67"/>
        <end position="121"/>
    </location>
</feature>
<dbReference type="InterPro" id="IPR013185">
    <property type="entry name" value="Transl_elong_KOW-like"/>
</dbReference>
<dbReference type="AlphaFoldDB" id="K2G042"/>
<dbReference type="InterPro" id="IPR015365">
    <property type="entry name" value="Elong-fact-P_C"/>
</dbReference>
<gene>
    <name evidence="4" type="ORF">ACD_3C00196G0010</name>
</gene>
<dbReference type="Gene3D" id="2.40.50.140">
    <property type="entry name" value="Nucleic acid-binding proteins"/>
    <property type="match status" value="2"/>
</dbReference>
<dbReference type="InterPro" id="IPR014722">
    <property type="entry name" value="Rib_uL2_dom2"/>
</dbReference>
<dbReference type="PANTHER" id="PTHR30053">
    <property type="entry name" value="ELONGATION FACTOR P"/>
    <property type="match status" value="1"/>
</dbReference>
<dbReference type="SUPFAM" id="SSF50249">
    <property type="entry name" value="Nucleic acid-binding proteins"/>
    <property type="match status" value="2"/>
</dbReference>
<keyword evidence="4" id="KW-0648">Protein biosynthesis</keyword>
<dbReference type="SUPFAM" id="SSF50104">
    <property type="entry name" value="Translation proteins SH3-like domain"/>
    <property type="match status" value="1"/>
</dbReference>
<evidence type="ECO:0000259" key="2">
    <source>
        <dbReference type="SMART" id="SM00841"/>
    </source>
</evidence>
<dbReference type="EMBL" id="AMFJ01000470">
    <property type="protein sequence ID" value="EKE27517.1"/>
    <property type="molecule type" value="Genomic_DNA"/>
</dbReference>
<comment type="similarity">
    <text evidence="1">Belongs to the elongation factor P family.</text>
</comment>
<dbReference type="Pfam" id="PF08207">
    <property type="entry name" value="EFP_N"/>
    <property type="match status" value="1"/>
</dbReference>
<comment type="caution">
    <text evidence="4">The sequence shown here is derived from an EMBL/GenBank/DDBJ whole genome shotgun (WGS) entry which is preliminary data.</text>
</comment>
<dbReference type="InterPro" id="IPR008991">
    <property type="entry name" value="Translation_prot_SH3-like_sf"/>
</dbReference>
<dbReference type="SMART" id="SM00841">
    <property type="entry name" value="Elong-fact-P_C"/>
    <property type="match status" value="1"/>
</dbReference>
<feature type="domain" description="Elongation factor P C-terminal" evidence="2">
    <location>
        <begin position="129"/>
        <end position="184"/>
    </location>
</feature>
<evidence type="ECO:0000259" key="3">
    <source>
        <dbReference type="SMART" id="SM01185"/>
    </source>
</evidence>
<dbReference type="GO" id="GO:0005829">
    <property type="term" value="C:cytosol"/>
    <property type="evidence" value="ECO:0007669"/>
    <property type="project" value="UniProtKB-ARBA"/>
</dbReference>